<gene>
    <name evidence="1" type="ORF">D3878_18485</name>
</gene>
<keyword evidence="2" id="KW-1185">Reference proteome</keyword>
<reference evidence="2" key="1">
    <citation type="submission" date="2018-09" db="EMBL/GenBank/DDBJ databases">
        <authorList>
            <person name="Zhu H."/>
        </authorList>
    </citation>
    <scope>NUCLEOTIDE SEQUENCE [LARGE SCALE GENOMIC DNA]</scope>
    <source>
        <strain evidence="2">K1S02-23</strain>
    </source>
</reference>
<organism evidence="1 2">
    <name type="scientific">Noviherbaspirillum sedimenti</name>
    <dbReference type="NCBI Taxonomy" id="2320865"/>
    <lineage>
        <taxon>Bacteria</taxon>
        <taxon>Pseudomonadati</taxon>
        <taxon>Pseudomonadota</taxon>
        <taxon>Betaproteobacteria</taxon>
        <taxon>Burkholderiales</taxon>
        <taxon>Oxalobacteraceae</taxon>
        <taxon>Noviherbaspirillum</taxon>
    </lineage>
</organism>
<evidence type="ECO:0000313" key="2">
    <source>
        <dbReference type="Proteomes" id="UP000266327"/>
    </source>
</evidence>
<comment type="caution">
    <text evidence="1">The sequence shown here is derived from an EMBL/GenBank/DDBJ whole genome shotgun (WGS) entry which is preliminary data.</text>
</comment>
<protein>
    <submittedName>
        <fullName evidence="1">Uncharacterized protein</fullName>
    </submittedName>
</protein>
<evidence type="ECO:0000313" key="1">
    <source>
        <dbReference type="EMBL" id="RJG03332.1"/>
    </source>
</evidence>
<accession>A0A3A3G9S1</accession>
<proteinExistence type="predicted"/>
<dbReference type="Proteomes" id="UP000266327">
    <property type="component" value="Unassembled WGS sequence"/>
</dbReference>
<name>A0A3A3G9S1_9BURK</name>
<dbReference type="EMBL" id="QYUQ01000002">
    <property type="protein sequence ID" value="RJG03332.1"/>
    <property type="molecule type" value="Genomic_DNA"/>
</dbReference>
<dbReference type="AlphaFoldDB" id="A0A3A3G9S1"/>
<sequence>MLQIKMGEIAHSLSIENRDCRHHDISGQDKWINLPPRHALPGLMNLFGIQAAAALTLAAYTSASQNRDMPINWQGQQFYCNIKKMQDELF</sequence>